<keyword evidence="3" id="KW-0732">Signal</keyword>
<evidence type="ECO:0000256" key="2">
    <source>
        <dbReference type="ARBA" id="ARBA00022801"/>
    </source>
</evidence>
<dbReference type="SUPFAM" id="SSF53474">
    <property type="entry name" value="alpha/beta-Hydrolases"/>
    <property type="match status" value="1"/>
</dbReference>
<evidence type="ECO:0000313" key="6">
    <source>
        <dbReference type="Proteomes" id="UP000053257"/>
    </source>
</evidence>
<feature type="signal peptide" evidence="3">
    <location>
        <begin position="1"/>
        <end position="23"/>
    </location>
</feature>
<dbReference type="InterPro" id="IPR019826">
    <property type="entry name" value="Carboxylesterase_B_AS"/>
</dbReference>
<proteinExistence type="inferred from homology"/>
<evidence type="ECO:0000256" key="3">
    <source>
        <dbReference type="RuleBase" id="RU361235"/>
    </source>
</evidence>
<dbReference type="InterPro" id="IPR029058">
    <property type="entry name" value="AB_hydrolase_fold"/>
</dbReference>
<dbReference type="Pfam" id="PF00135">
    <property type="entry name" value="COesterase"/>
    <property type="match status" value="1"/>
</dbReference>
<feature type="domain" description="Carboxylesterase type B" evidence="4">
    <location>
        <begin position="37"/>
        <end position="527"/>
    </location>
</feature>
<name>A0A0C3RVC4_PHLG1</name>
<dbReference type="EMBL" id="KN840550">
    <property type="protein sequence ID" value="KIP05201.1"/>
    <property type="molecule type" value="Genomic_DNA"/>
</dbReference>
<evidence type="ECO:0000256" key="1">
    <source>
        <dbReference type="ARBA" id="ARBA00005964"/>
    </source>
</evidence>
<dbReference type="AlphaFoldDB" id="A0A0C3RVC4"/>
<dbReference type="InterPro" id="IPR019819">
    <property type="entry name" value="Carboxylesterase_B_CS"/>
</dbReference>
<evidence type="ECO:0000313" key="5">
    <source>
        <dbReference type="EMBL" id="KIP05201.1"/>
    </source>
</evidence>
<dbReference type="PANTHER" id="PTHR11559">
    <property type="entry name" value="CARBOXYLESTERASE"/>
    <property type="match status" value="1"/>
</dbReference>
<evidence type="ECO:0000259" key="4">
    <source>
        <dbReference type="Pfam" id="PF00135"/>
    </source>
</evidence>
<keyword evidence="6" id="KW-1185">Reference proteome</keyword>
<dbReference type="Proteomes" id="UP000053257">
    <property type="component" value="Unassembled WGS sequence"/>
</dbReference>
<reference evidence="5 6" key="1">
    <citation type="journal article" date="2014" name="PLoS Genet.">
        <title>Analysis of the Phlebiopsis gigantea genome, transcriptome and secretome provides insight into its pioneer colonization strategies of wood.</title>
        <authorList>
            <person name="Hori C."/>
            <person name="Ishida T."/>
            <person name="Igarashi K."/>
            <person name="Samejima M."/>
            <person name="Suzuki H."/>
            <person name="Master E."/>
            <person name="Ferreira P."/>
            <person name="Ruiz-Duenas F.J."/>
            <person name="Held B."/>
            <person name="Canessa P."/>
            <person name="Larrondo L.F."/>
            <person name="Schmoll M."/>
            <person name="Druzhinina I.S."/>
            <person name="Kubicek C.P."/>
            <person name="Gaskell J.A."/>
            <person name="Kersten P."/>
            <person name="St John F."/>
            <person name="Glasner J."/>
            <person name="Sabat G."/>
            <person name="Splinter BonDurant S."/>
            <person name="Syed K."/>
            <person name="Yadav J."/>
            <person name="Mgbeahuruike A.C."/>
            <person name="Kovalchuk A."/>
            <person name="Asiegbu F.O."/>
            <person name="Lackner G."/>
            <person name="Hoffmeister D."/>
            <person name="Rencoret J."/>
            <person name="Gutierrez A."/>
            <person name="Sun H."/>
            <person name="Lindquist E."/>
            <person name="Barry K."/>
            <person name="Riley R."/>
            <person name="Grigoriev I.V."/>
            <person name="Henrissat B."/>
            <person name="Kues U."/>
            <person name="Berka R.M."/>
            <person name="Martinez A.T."/>
            <person name="Covert S.F."/>
            <person name="Blanchette R.A."/>
            <person name="Cullen D."/>
        </authorList>
    </citation>
    <scope>NUCLEOTIDE SEQUENCE [LARGE SCALE GENOMIC DNA]</scope>
    <source>
        <strain evidence="5 6">11061_1 CR5-6</strain>
    </source>
</reference>
<sequence length="553" mass="60527">MTALLVIPGLLLILSLLHGECAAAPTISLVQGGYAKVQLDAGTFWGITNDTLTRFLGIPFAQPPVGDLRFRLPLPNDPYDGDYPATFFGNSCPQQAPPLSIPEGFENITDLFVSSFVGTQAGPGAEDCLTVNVWAPYNISDTSVLPVLAWIYGGGFEDGGSNLYDPTTIIARSIEMEQPVIFLSMNYRLTGIGFLASEEVLQARVANLGLQDQRLALHWVQKYIPAFGGDPTKVTIWGQSSGAQSVGLQMLAKGGDNEGLFRGAVMESGPPPPVGNITHGQRYYDDLVIGTNCANASDTLQCLREAPYEILKKAIDATPSLLSYQSQNLAWPPRADGTFLVDNPLSQLVERKVANVPFIVGDVDDEGTIFALDTLNITTDAEVHEYITSNYFPGATSEDIDMLLQLYTQDPTQGSPYDTGLNNMLTPEYKRMASFQGDFIFQAPRRFMLQQLLTNQSAWAYLVKKGKVNYPRGSFHGSELPDFFSGDMTDYLINFVNHLDPNGPNTVNWPKYTPSSPELLTLTDGPTPFIITNDTYREEPMALVSNLSLKYPL</sequence>
<dbReference type="HOGENOM" id="CLU_006586_10_6_1"/>
<gene>
    <name evidence="5" type="ORF">PHLGIDRAFT_164624</name>
</gene>
<accession>A0A0C3RVC4</accession>
<organism evidence="5 6">
    <name type="scientific">Phlebiopsis gigantea (strain 11061_1 CR5-6)</name>
    <name type="common">White-rot fungus</name>
    <name type="synonym">Peniophora gigantea</name>
    <dbReference type="NCBI Taxonomy" id="745531"/>
    <lineage>
        <taxon>Eukaryota</taxon>
        <taxon>Fungi</taxon>
        <taxon>Dikarya</taxon>
        <taxon>Basidiomycota</taxon>
        <taxon>Agaricomycotina</taxon>
        <taxon>Agaricomycetes</taxon>
        <taxon>Polyporales</taxon>
        <taxon>Phanerochaetaceae</taxon>
        <taxon>Phlebiopsis</taxon>
    </lineage>
</organism>
<comment type="similarity">
    <text evidence="1 3">Belongs to the type-B carboxylesterase/lipase family.</text>
</comment>
<keyword evidence="2 3" id="KW-0378">Hydrolase</keyword>
<dbReference type="STRING" id="745531.A0A0C3RVC4"/>
<protein>
    <recommendedName>
        <fullName evidence="3">Carboxylic ester hydrolase</fullName>
        <ecNumber evidence="3">3.1.1.-</ecNumber>
    </recommendedName>
</protein>
<dbReference type="OrthoDB" id="408631at2759"/>
<dbReference type="EC" id="3.1.1.-" evidence="3"/>
<dbReference type="GO" id="GO:0016787">
    <property type="term" value="F:hydrolase activity"/>
    <property type="evidence" value="ECO:0007669"/>
    <property type="project" value="UniProtKB-KW"/>
</dbReference>
<feature type="chain" id="PRO_5005111162" description="Carboxylic ester hydrolase" evidence="3">
    <location>
        <begin position="24"/>
        <end position="553"/>
    </location>
</feature>
<dbReference type="InterPro" id="IPR050309">
    <property type="entry name" value="Type-B_Carboxylest/Lipase"/>
</dbReference>
<dbReference type="PROSITE" id="PS00941">
    <property type="entry name" value="CARBOXYLESTERASE_B_2"/>
    <property type="match status" value="1"/>
</dbReference>
<dbReference type="ESTHER" id="phlgi-a0a0c3rvc4">
    <property type="family name" value="Fungal_carboxylesterase_lipase"/>
</dbReference>
<dbReference type="Gene3D" id="3.40.50.1820">
    <property type="entry name" value="alpha/beta hydrolase"/>
    <property type="match status" value="1"/>
</dbReference>
<dbReference type="PROSITE" id="PS00122">
    <property type="entry name" value="CARBOXYLESTERASE_B_1"/>
    <property type="match status" value="1"/>
</dbReference>
<dbReference type="InterPro" id="IPR002018">
    <property type="entry name" value="CarbesteraseB"/>
</dbReference>